<dbReference type="SUPFAM" id="SSF48452">
    <property type="entry name" value="TPR-like"/>
    <property type="match status" value="1"/>
</dbReference>
<protein>
    <submittedName>
        <fullName evidence="1">Tetratricopeptide repeat-domain-containing protein</fullName>
    </submittedName>
</protein>
<dbReference type="PROSITE" id="PS50293">
    <property type="entry name" value="TPR_REGION"/>
    <property type="match status" value="1"/>
</dbReference>
<accession>A0AAN6MBR2</accession>
<dbReference type="EMBL" id="MU856233">
    <property type="protein sequence ID" value="KAK3897209.1"/>
    <property type="molecule type" value="Genomic_DNA"/>
</dbReference>
<dbReference type="InterPro" id="IPR053137">
    <property type="entry name" value="NLR-like"/>
</dbReference>
<reference evidence="1" key="1">
    <citation type="journal article" date="2023" name="Mol. Phylogenet. Evol.">
        <title>Genome-scale phylogeny and comparative genomics of the fungal order Sordariales.</title>
        <authorList>
            <person name="Hensen N."/>
            <person name="Bonometti L."/>
            <person name="Westerberg I."/>
            <person name="Brannstrom I.O."/>
            <person name="Guillou S."/>
            <person name="Cros-Aarteil S."/>
            <person name="Calhoun S."/>
            <person name="Haridas S."/>
            <person name="Kuo A."/>
            <person name="Mondo S."/>
            <person name="Pangilinan J."/>
            <person name="Riley R."/>
            <person name="LaButti K."/>
            <person name="Andreopoulos B."/>
            <person name="Lipzen A."/>
            <person name="Chen C."/>
            <person name="Yan M."/>
            <person name="Daum C."/>
            <person name="Ng V."/>
            <person name="Clum A."/>
            <person name="Steindorff A."/>
            <person name="Ohm R.A."/>
            <person name="Martin F."/>
            <person name="Silar P."/>
            <person name="Natvig D.O."/>
            <person name="Lalanne C."/>
            <person name="Gautier V."/>
            <person name="Ament-Velasquez S.L."/>
            <person name="Kruys A."/>
            <person name="Hutchinson M.I."/>
            <person name="Powell A.J."/>
            <person name="Barry K."/>
            <person name="Miller A.N."/>
            <person name="Grigoriev I.V."/>
            <person name="Debuchy R."/>
            <person name="Gladieux P."/>
            <person name="Hiltunen Thoren M."/>
            <person name="Johannesson H."/>
        </authorList>
    </citation>
    <scope>NUCLEOTIDE SEQUENCE</scope>
    <source>
        <strain evidence="1">CBS 103.79</strain>
    </source>
</reference>
<dbReference type="Gene3D" id="1.25.40.10">
    <property type="entry name" value="Tetratricopeptide repeat domain"/>
    <property type="match status" value="1"/>
</dbReference>
<feature type="non-terminal residue" evidence="1">
    <location>
        <position position="74"/>
    </location>
</feature>
<dbReference type="PANTHER" id="PTHR46082">
    <property type="entry name" value="ATP/GTP-BINDING PROTEIN-RELATED"/>
    <property type="match status" value="1"/>
</dbReference>
<reference evidence="1" key="2">
    <citation type="submission" date="2023-05" db="EMBL/GenBank/DDBJ databases">
        <authorList>
            <consortium name="Lawrence Berkeley National Laboratory"/>
            <person name="Steindorff A."/>
            <person name="Hensen N."/>
            <person name="Bonometti L."/>
            <person name="Westerberg I."/>
            <person name="Brannstrom I.O."/>
            <person name="Guillou S."/>
            <person name="Cros-Aarteil S."/>
            <person name="Calhoun S."/>
            <person name="Haridas S."/>
            <person name="Kuo A."/>
            <person name="Mondo S."/>
            <person name="Pangilinan J."/>
            <person name="Riley R."/>
            <person name="Labutti K."/>
            <person name="Andreopoulos B."/>
            <person name="Lipzen A."/>
            <person name="Chen C."/>
            <person name="Yanf M."/>
            <person name="Daum C."/>
            <person name="Ng V."/>
            <person name="Clum A."/>
            <person name="Ohm R."/>
            <person name="Martin F."/>
            <person name="Silar P."/>
            <person name="Natvig D."/>
            <person name="Lalanne C."/>
            <person name="Gautier V."/>
            <person name="Ament-Velasquez S.L."/>
            <person name="Kruys A."/>
            <person name="Hutchinson M.I."/>
            <person name="Powell A.J."/>
            <person name="Barry K."/>
            <person name="Miller A.N."/>
            <person name="Grigoriev I.V."/>
            <person name="Debuchy R."/>
            <person name="Gladieux P."/>
            <person name="Thoren M.H."/>
            <person name="Johannesson H."/>
        </authorList>
    </citation>
    <scope>NUCLEOTIDE SEQUENCE</scope>
    <source>
        <strain evidence="1">CBS 103.79</strain>
    </source>
</reference>
<keyword evidence="2" id="KW-1185">Reference proteome</keyword>
<dbReference type="Pfam" id="PF13424">
    <property type="entry name" value="TPR_12"/>
    <property type="match status" value="1"/>
</dbReference>
<sequence>MPATLGYLYTDQGRHKEAEAMYERALQGYEKVWGPEHTSTLDTVNNLGLLYMDQGRHKEVEAMFERALQGYEKA</sequence>
<dbReference type="InterPro" id="IPR011990">
    <property type="entry name" value="TPR-like_helical_dom_sf"/>
</dbReference>
<comment type="caution">
    <text evidence="1">The sequence shown here is derived from an EMBL/GenBank/DDBJ whole genome shotgun (WGS) entry which is preliminary data.</text>
</comment>
<organism evidence="1 2">
    <name type="scientific">Staphylotrichum tortipilum</name>
    <dbReference type="NCBI Taxonomy" id="2831512"/>
    <lineage>
        <taxon>Eukaryota</taxon>
        <taxon>Fungi</taxon>
        <taxon>Dikarya</taxon>
        <taxon>Ascomycota</taxon>
        <taxon>Pezizomycotina</taxon>
        <taxon>Sordariomycetes</taxon>
        <taxon>Sordariomycetidae</taxon>
        <taxon>Sordariales</taxon>
        <taxon>Chaetomiaceae</taxon>
        <taxon>Staphylotrichum</taxon>
    </lineage>
</organism>
<dbReference type="PANTHER" id="PTHR46082:SF6">
    <property type="entry name" value="AAA+ ATPASE DOMAIN-CONTAINING PROTEIN-RELATED"/>
    <property type="match status" value="1"/>
</dbReference>
<proteinExistence type="predicted"/>
<dbReference type="AlphaFoldDB" id="A0AAN6MBR2"/>
<evidence type="ECO:0000313" key="1">
    <source>
        <dbReference type="EMBL" id="KAK3897209.1"/>
    </source>
</evidence>
<gene>
    <name evidence="1" type="ORF">C8A05DRAFT_39243</name>
</gene>
<dbReference type="Proteomes" id="UP001303889">
    <property type="component" value="Unassembled WGS sequence"/>
</dbReference>
<evidence type="ECO:0000313" key="2">
    <source>
        <dbReference type="Proteomes" id="UP001303889"/>
    </source>
</evidence>
<name>A0AAN6MBR2_9PEZI</name>